<dbReference type="PANTHER" id="PTHR14347:SF3">
    <property type="entry name" value="CLAUDIN DOMAIN-CONTAINING PROTEIN 1"/>
    <property type="match status" value="1"/>
</dbReference>
<comment type="subcellular location">
    <subcellularLocation>
        <location evidence="1">Membrane</location>
        <topology evidence="1">Multi-pass membrane protein</topology>
    </subcellularLocation>
</comment>
<dbReference type="InterPro" id="IPR042356">
    <property type="entry name" value="CLDN1"/>
</dbReference>
<keyword evidence="7" id="KW-1185">Reference proteome</keyword>
<dbReference type="EMBL" id="JAAWVO010007535">
    <property type="protein sequence ID" value="MBN3312676.1"/>
    <property type="molecule type" value="Genomic_DNA"/>
</dbReference>
<keyword evidence="4 5" id="KW-0472">Membrane</keyword>
<dbReference type="GO" id="GO:0016020">
    <property type="term" value="C:membrane"/>
    <property type="evidence" value="ECO:0007669"/>
    <property type="project" value="UniProtKB-SubCell"/>
</dbReference>
<proteinExistence type="predicted"/>
<feature type="transmembrane region" description="Helical" evidence="5">
    <location>
        <begin position="135"/>
        <end position="157"/>
    </location>
</feature>
<evidence type="ECO:0000313" key="6">
    <source>
        <dbReference type="EMBL" id="MBN3312676.1"/>
    </source>
</evidence>
<keyword evidence="2 5" id="KW-0812">Transmembrane</keyword>
<feature type="transmembrane region" description="Helical" evidence="5">
    <location>
        <begin position="208"/>
        <end position="232"/>
    </location>
</feature>
<name>A0A8J7NKA2_ATRSP</name>
<keyword evidence="3 5" id="KW-1133">Transmembrane helix</keyword>
<gene>
    <name evidence="6" type="primary">Cldnd1</name>
    <name evidence="6" type="ORF">GTO95_0001510</name>
</gene>
<evidence type="ECO:0000256" key="5">
    <source>
        <dbReference type="SAM" id="Phobius"/>
    </source>
</evidence>
<feature type="non-terminal residue" evidence="6">
    <location>
        <position position="1"/>
    </location>
</feature>
<sequence>MVDNRFATALVIGSLLSLLSAVYLCVALGTDNWYEYRSPPAEGNASELHEEFVSDDADEKAYSDTLFRLNGTLGLWRRCIVVHGEAHWYKAPDPKMVTKCVSFSLVNLFTPKYSEPGNHNSGEDLLRTYLWRCQFLLPLVSLGLVLFGGLIGVCACACHSLYPTLGTGVLHLLAGVCTLGSVCCYVVGVQLLHRSLSGLPDGVEGSVGWSLCLAAVAAPLQMMAAALLIWAARTNRLEYSRMRAYRVA</sequence>
<protein>
    <submittedName>
        <fullName evidence="6">CLDN1 protein</fullName>
    </submittedName>
</protein>
<dbReference type="Pfam" id="PF13903">
    <property type="entry name" value="Claudin_2"/>
    <property type="match status" value="1"/>
</dbReference>
<dbReference type="InterPro" id="IPR004031">
    <property type="entry name" value="PMP22/EMP/MP20/Claudin"/>
</dbReference>
<dbReference type="Proteomes" id="UP000736164">
    <property type="component" value="Unassembled WGS sequence"/>
</dbReference>
<evidence type="ECO:0000256" key="1">
    <source>
        <dbReference type="ARBA" id="ARBA00004141"/>
    </source>
</evidence>
<feature type="transmembrane region" description="Helical" evidence="5">
    <location>
        <begin position="169"/>
        <end position="188"/>
    </location>
</feature>
<reference evidence="6" key="1">
    <citation type="journal article" date="2021" name="Cell">
        <title>Tracing the genetic footprints of vertebrate landing in non-teleost ray-finned fishes.</title>
        <authorList>
            <person name="Bi X."/>
            <person name="Wang K."/>
            <person name="Yang L."/>
            <person name="Pan H."/>
            <person name="Jiang H."/>
            <person name="Wei Q."/>
            <person name="Fang M."/>
            <person name="Yu H."/>
            <person name="Zhu C."/>
            <person name="Cai Y."/>
            <person name="He Y."/>
            <person name="Gan X."/>
            <person name="Zeng H."/>
            <person name="Yu D."/>
            <person name="Zhu Y."/>
            <person name="Jiang H."/>
            <person name="Qiu Q."/>
            <person name="Yang H."/>
            <person name="Zhang Y.E."/>
            <person name="Wang W."/>
            <person name="Zhu M."/>
            <person name="He S."/>
            <person name="Zhang G."/>
        </authorList>
    </citation>
    <scope>NUCLEOTIDE SEQUENCE</scope>
    <source>
        <strain evidence="6">Allg_001</strain>
    </source>
</reference>
<evidence type="ECO:0000256" key="2">
    <source>
        <dbReference type="ARBA" id="ARBA00022692"/>
    </source>
</evidence>
<evidence type="ECO:0000256" key="4">
    <source>
        <dbReference type="ARBA" id="ARBA00023136"/>
    </source>
</evidence>
<organism evidence="6 7">
    <name type="scientific">Atractosteus spatula</name>
    <name type="common">Alligator gar</name>
    <name type="synonym">Lepisosteus spatula</name>
    <dbReference type="NCBI Taxonomy" id="7917"/>
    <lineage>
        <taxon>Eukaryota</taxon>
        <taxon>Metazoa</taxon>
        <taxon>Chordata</taxon>
        <taxon>Craniata</taxon>
        <taxon>Vertebrata</taxon>
        <taxon>Euteleostomi</taxon>
        <taxon>Actinopterygii</taxon>
        <taxon>Neopterygii</taxon>
        <taxon>Holostei</taxon>
        <taxon>Semionotiformes</taxon>
        <taxon>Lepisosteidae</taxon>
        <taxon>Atractosteus</taxon>
    </lineage>
</organism>
<dbReference type="PANTHER" id="PTHR14347">
    <property type="entry name" value="CLAUDIN DOMAIN-CONTAINING PROTEIN 1"/>
    <property type="match status" value="1"/>
</dbReference>
<accession>A0A8J7NKA2</accession>
<dbReference type="AlphaFoldDB" id="A0A8J7NKA2"/>
<feature type="non-terminal residue" evidence="6">
    <location>
        <position position="248"/>
    </location>
</feature>
<comment type="caution">
    <text evidence="6">The sequence shown here is derived from an EMBL/GenBank/DDBJ whole genome shotgun (WGS) entry which is preliminary data.</text>
</comment>
<dbReference type="Gene3D" id="1.20.140.150">
    <property type="match status" value="1"/>
</dbReference>
<evidence type="ECO:0000313" key="7">
    <source>
        <dbReference type="Proteomes" id="UP000736164"/>
    </source>
</evidence>
<evidence type="ECO:0000256" key="3">
    <source>
        <dbReference type="ARBA" id="ARBA00022989"/>
    </source>
</evidence>